<dbReference type="OrthoDB" id="5392716at2759"/>
<feature type="compositionally biased region" description="Basic and acidic residues" evidence="1">
    <location>
        <begin position="22"/>
        <end position="43"/>
    </location>
</feature>
<evidence type="ECO:0000313" key="2">
    <source>
        <dbReference type="EMBL" id="KAF5322196.1"/>
    </source>
</evidence>
<gene>
    <name evidence="2" type="ORF">D9619_000109</name>
</gene>
<keyword evidence="3" id="KW-1185">Reference proteome</keyword>
<sequence>MFENEDTNAGSSSGPAQMAPIETREPRNRLGRNQYKDRPARDDPYVAEKLKAYHLKGINDKKQISKLLLEEHGITLSPSSIARRKKELELRSSRLTTRQLGINEKRQLILDQMAKDPAGKYGPRMVKQRIFEDTGIHLTRDYIRAEMKILDPVGSSTRGPAHVKARRQRRLEDENEGGDDSVDHEFVFDSRMESVPASSGEPSESDVDMPHDSPVSFPQEHGHPLSIPNVSQSLPPSNTTSPLLLPVLHALQNMIPQMRSLMRDVNSIEDVQSLSRQEHASLLDGMESSALLERALSRLVSKSHPF</sequence>
<reference evidence="2 3" key="1">
    <citation type="journal article" date="2020" name="ISME J.">
        <title>Uncovering the hidden diversity of litter-decomposition mechanisms in mushroom-forming fungi.</title>
        <authorList>
            <person name="Floudas D."/>
            <person name="Bentzer J."/>
            <person name="Ahren D."/>
            <person name="Johansson T."/>
            <person name="Persson P."/>
            <person name="Tunlid A."/>
        </authorList>
    </citation>
    <scope>NUCLEOTIDE SEQUENCE [LARGE SCALE GENOMIC DNA]</scope>
    <source>
        <strain evidence="2 3">CBS 101986</strain>
    </source>
</reference>
<comment type="caution">
    <text evidence="2">The sequence shown here is derived from an EMBL/GenBank/DDBJ whole genome shotgun (WGS) entry which is preliminary data.</text>
</comment>
<evidence type="ECO:0000256" key="1">
    <source>
        <dbReference type="SAM" id="MobiDB-lite"/>
    </source>
</evidence>
<protein>
    <submittedName>
        <fullName evidence="2">Uncharacterized protein</fullName>
    </submittedName>
</protein>
<proteinExistence type="predicted"/>
<feature type="compositionally biased region" description="Basic and acidic residues" evidence="1">
    <location>
        <begin position="181"/>
        <end position="192"/>
    </location>
</feature>
<organism evidence="2 3">
    <name type="scientific">Psilocybe cf. subviscida</name>
    <dbReference type="NCBI Taxonomy" id="2480587"/>
    <lineage>
        <taxon>Eukaryota</taxon>
        <taxon>Fungi</taxon>
        <taxon>Dikarya</taxon>
        <taxon>Basidiomycota</taxon>
        <taxon>Agaricomycotina</taxon>
        <taxon>Agaricomycetes</taxon>
        <taxon>Agaricomycetidae</taxon>
        <taxon>Agaricales</taxon>
        <taxon>Agaricineae</taxon>
        <taxon>Strophariaceae</taxon>
        <taxon>Psilocybe</taxon>
    </lineage>
</organism>
<dbReference type="Proteomes" id="UP000567179">
    <property type="component" value="Unassembled WGS sequence"/>
</dbReference>
<evidence type="ECO:0000313" key="3">
    <source>
        <dbReference type="Proteomes" id="UP000567179"/>
    </source>
</evidence>
<dbReference type="AlphaFoldDB" id="A0A8H5F3B8"/>
<name>A0A8H5F3B8_9AGAR</name>
<feature type="region of interest" description="Disordered" evidence="1">
    <location>
        <begin position="152"/>
        <end position="223"/>
    </location>
</feature>
<dbReference type="EMBL" id="JAACJJ010000028">
    <property type="protein sequence ID" value="KAF5322196.1"/>
    <property type="molecule type" value="Genomic_DNA"/>
</dbReference>
<accession>A0A8H5F3B8</accession>
<feature type="region of interest" description="Disordered" evidence="1">
    <location>
        <begin position="1"/>
        <end position="43"/>
    </location>
</feature>